<dbReference type="SUPFAM" id="SSF109604">
    <property type="entry name" value="HD-domain/PDEase-like"/>
    <property type="match status" value="1"/>
</dbReference>
<dbReference type="PANTHER" id="PTHR36442:SF1">
    <property type="entry name" value="CYCLIC-DI-AMP PHOSPHODIESTERASE PGPH"/>
    <property type="match status" value="1"/>
</dbReference>
<dbReference type="Proteomes" id="UP000029380">
    <property type="component" value="Unassembled WGS sequence"/>
</dbReference>
<dbReference type="PANTHER" id="PTHR36442">
    <property type="entry name" value="CYCLIC-DI-AMP PHOSPHODIESTERASE PGPH"/>
    <property type="match status" value="1"/>
</dbReference>
<organism evidence="4 5">
    <name type="scientific">Tetragenococcus muriaticus PMC-11-5</name>
    <dbReference type="NCBI Taxonomy" id="1302649"/>
    <lineage>
        <taxon>Bacteria</taxon>
        <taxon>Bacillati</taxon>
        <taxon>Bacillota</taxon>
        <taxon>Bacilli</taxon>
        <taxon>Lactobacillales</taxon>
        <taxon>Enterococcaceae</taxon>
        <taxon>Tetragenococcus</taxon>
    </lineage>
</organism>
<feature type="transmembrane region" description="Helical" evidence="2">
    <location>
        <begin position="454"/>
        <end position="475"/>
    </location>
</feature>
<evidence type="ECO:0000313" key="4">
    <source>
        <dbReference type="EMBL" id="KFN90900.1"/>
    </source>
</evidence>
<feature type="transmembrane region" description="Helical" evidence="2">
    <location>
        <begin position="426"/>
        <end position="448"/>
    </location>
</feature>
<dbReference type="AlphaFoldDB" id="A0A091C2K2"/>
<dbReference type="NCBIfam" id="TIGR00277">
    <property type="entry name" value="HDIG"/>
    <property type="match status" value="1"/>
</dbReference>
<keyword evidence="2" id="KW-0472">Membrane</keyword>
<feature type="domain" description="HD" evidence="3">
    <location>
        <begin position="511"/>
        <end position="654"/>
    </location>
</feature>
<keyword evidence="2" id="KW-1133">Transmembrane helix</keyword>
<dbReference type="Gene3D" id="1.10.3210.10">
    <property type="entry name" value="Hypothetical protein af1432"/>
    <property type="match status" value="1"/>
</dbReference>
<dbReference type="InterPro" id="IPR006674">
    <property type="entry name" value="HD_domain"/>
</dbReference>
<sequence length="695" mass="79228">MIIRPLTRLKNKMGRYFLPVLLLLFFLITSGILYSSVHQTDTNYREGQVAEENIRANKTIEDTPATQQKQELAAEAVGPEYTYQEEIASEQQQLVNRLFDMVEKVRDDSAEENERRREEATDDDAVEEVTEDEKVAAMNEEIEQTEEEELSFYQQIPRNFYRIVFSLDQEELTQVQEETLDIVEQRMTEQVRQADLNTARQDAQEQVETLDISNEQKEAVSDLMNEVIVVNTFLNEQRTEELRQEAEDSVQPVMIYQGEIIVREGSQIDSNAIQKLNVLGMTEQTQSFFPFIAIILVALLQIAVLYYFTHSVKNKDKRENQVVFYVVAMTLSLLFMKFFQLFQTEVMAYIPLFFPAAFIPVVLNLFVNRRSGILAAAFQVVLAAFIFYEAAGTNVLPIILLSYMFSGLMGTLLPRRRISHQGKQSMLWIVVFPFLISLTIFVLQGVNFADSQTWIALACSLTGSVLSLLMGVGLYQFIELMITDDSDIVLNELSNPNHTLLKKLLEEAPGTYHHSMMVANLSANAVAEIGGNTLLTRVACYYHDIGKLKHANFFVENLPQGAENPHNFLLPEDSKQIIFGHVTDGVKVLEQEKMPQMVIDICQQHHGTTLMKFFYSKAKERNSEVTEEEFRYPGPNPQTREAGVVSIADSCEAAVRAMENPTNEKIDEFVSNLITDRMLDGQLDDTQLTLKELKL</sequence>
<dbReference type="PATRIC" id="fig|1302649.3.peg.1691"/>
<dbReference type="Pfam" id="PF07698">
    <property type="entry name" value="7TM-7TMR_HD"/>
    <property type="match status" value="1"/>
</dbReference>
<feature type="transmembrane region" description="Helical" evidence="2">
    <location>
        <begin position="372"/>
        <end position="388"/>
    </location>
</feature>
<dbReference type="InterPro" id="IPR011621">
    <property type="entry name" value="Metal-dep_PHydrolase_7TM_intra"/>
</dbReference>
<dbReference type="EC" id="3.1.4.-" evidence="4"/>
<dbReference type="SMART" id="SM00471">
    <property type="entry name" value="HDc"/>
    <property type="match status" value="1"/>
</dbReference>
<gene>
    <name evidence="4" type="ORF">TMUPMC115_1688</name>
</gene>
<feature type="compositionally biased region" description="Basic and acidic residues" evidence="1">
    <location>
        <begin position="106"/>
        <end position="119"/>
    </location>
</feature>
<evidence type="ECO:0000256" key="1">
    <source>
        <dbReference type="SAM" id="MobiDB-lite"/>
    </source>
</evidence>
<dbReference type="CDD" id="cd00077">
    <property type="entry name" value="HDc"/>
    <property type="match status" value="1"/>
</dbReference>
<feature type="transmembrane region" description="Helical" evidence="2">
    <location>
        <begin position="348"/>
        <end position="367"/>
    </location>
</feature>
<accession>A0A091C2K2</accession>
<evidence type="ECO:0000259" key="3">
    <source>
        <dbReference type="PROSITE" id="PS51831"/>
    </source>
</evidence>
<dbReference type="PROSITE" id="PS51831">
    <property type="entry name" value="HD"/>
    <property type="match status" value="1"/>
</dbReference>
<evidence type="ECO:0000256" key="2">
    <source>
        <dbReference type="SAM" id="Phobius"/>
    </source>
</evidence>
<feature type="region of interest" description="Disordered" evidence="1">
    <location>
        <begin position="106"/>
        <end position="127"/>
    </location>
</feature>
<comment type="caution">
    <text evidence="4">The sequence shown here is derived from an EMBL/GenBank/DDBJ whole genome shotgun (WGS) entry which is preliminary data.</text>
</comment>
<dbReference type="EMBL" id="JPVU01000178">
    <property type="protein sequence ID" value="KFN90900.1"/>
    <property type="molecule type" value="Genomic_DNA"/>
</dbReference>
<dbReference type="InterPro" id="IPR003607">
    <property type="entry name" value="HD/PDEase_dom"/>
</dbReference>
<dbReference type="GO" id="GO:0016787">
    <property type="term" value="F:hydrolase activity"/>
    <property type="evidence" value="ECO:0007669"/>
    <property type="project" value="UniProtKB-KW"/>
</dbReference>
<keyword evidence="2" id="KW-0812">Transmembrane</keyword>
<protein>
    <submittedName>
        <fullName evidence="4">HD superfamily hydrolase</fullName>
        <ecNumber evidence="4">3.1.4.-</ecNumber>
    </submittedName>
</protein>
<reference evidence="4 5" key="1">
    <citation type="submission" date="2014-08" db="EMBL/GenBank/DDBJ databases">
        <title>Genome sequence of Tetragenococcus muriaticus.</title>
        <authorList>
            <person name="Chuea-nongthon C."/>
            <person name="Rodtong S."/>
            <person name="Yongsawatdigul J."/>
            <person name="Steele J.L."/>
            <person name="Liu X.-y."/>
            <person name="Speers J."/>
            <person name="Glasner J.D."/>
            <person name="Neeno-Eckwall E.C."/>
        </authorList>
    </citation>
    <scope>NUCLEOTIDE SEQUENCE [LARGE SCALE GENOMIC DNA]</scope>
    <source>
        <strain evidence="4 5">PMC-11-5</strain>
    </source>
</reference>
<proteinExistence type="predicted"/>
<keyword evidence="4" id="KW-0378">Hydrolase</keyword>
<dbReference type="InterPro" id="IPR011624">
    <property type="entry name" value="Metal-dep_PHydrolase_7TM_extra"/>
</dbReference>
<name>A0A091C2K2_9ENTE</name>
<feature type="transmembrane region" description="Helical" evidence="2">
    <location>
        <begin position="322"/>
        <end position="342"/>
    </location>
</feature>
<dbReference type="Pfam" id="PF01966">
    <property type="entry name" value="HD"/>
    <property type="match status" value="1"/>
</dbReference>
<dbReference type="InterPro" id="IPR052722">
    <property type="entry name" value="PgpH_phosphodiesterase"/>
</dbReference>
<dbReference type="InterPro" id="IPR006675">
    <property type="entry name" value="HDIG_dom"/>
</dbReference>
<feature type="transmembrane region" description="Helical" evidence="2">
    <location>
        <begin position="394"/>
        <end position="414"/>
    </location>
</feature>
<feature type="transmembrane region" description="Helical" evidence="2">
    <location>
        <begin position="288"/>
        <end position="310"/>
    </location>
</feature>
<dbReference type="Pfam" id="PF07697">
    <property type="entry name" value="7TMR-HDED"/>
    <property type="match status" value="1"/>
</dbReference>
<evidence type="ECO:0000313" key="5">
    <source>
        <dbReference type="Proteomes" id="UP000029380"/>
    </source>
</evidence>